<dbReference type="RefSeq" id="WP_202335968.1">
    <property type="nucleotide sequence ID" value="NZ_CP068439.1"/>
</dbReference>
<reference evidence="1 2" key="1">
    <citation type="submission" date="2021-01" db="EMBL/GenBank/DDBJ databases">
        <title>Aequorivita sp. strain KX20305, a bacterium isolated from the sediment collected at a cold seep field in South China Sea.</title>
        <authorList>
            <person name="Zhang H."/>
            <person name="Li C."/>
        </authorList>
    </citation>
    <scope>NUCLEOTIDE SEQUENCE [LARGE SCALE GENOMIC DNA]</scope>
    <source>
        <strain evidence="1 2">KX20305</strain>
    </source>
</reference>
<evidence type="ECO:0000313" key="2">
    <source>
        <dbReference type="Proteomes" id="UP000629420"/>
    </source>
</evidence>
<sequence>MESTFDNGNYEIIYRPLSDTIINGKKYNRKFKIKFNEKEDTLRKGIYMNEMALGEHSFYENNKLICKRNYIVPNPFFIDIDNKNETVDFSAFKIRPDSTYLNTAIYFDSNGDSIIKKSHLYRTKFYDEKWNVDDSLKVDFEFYYPGYEVVKSDLYFIVPQDTSMITLAFDADKDYTFTRKILDKKHNKIEGLVEFVAFDKNKKAGDSTAYAHRIMFINEKFNIE</sequence>
<keyword evidence="2" id="KW-1185">Reference proteome</keyword>
<gene>
    <name evidence="1" type="ORF">JK629_12575</name>
</gene>
<protein>
    <submittedName>
        <fullName evidence="1">Uncharacterized protein</fullName>
    </submittedName>
</protein>
<evidence type="ECO:0000313" key="1">
    <source>
        <dbReference type="EMBL" id="QQX76158.1"/>
    </source>
</evidence>
<dbReference type="EMBL" id="CP068439">
    <property type="protein sequence ID" value="QQX76158.1"/>
    <property type="molecule type" value="Genomic_DNA"/>
</dbReference>
<name>A0ABX7DQ79_9FLAO</name>
<accession>A0ABX7DQ79</accession>
<organism evidence="1 2">
    <name type="scientific">Aequorivita iocasae</name>
    <dbReference type="NCBI Taxonomy" id="2803865"/>
    <lineage>
        <taxon>Bacteria</taxon>
        <taxon>Pseudomonadati</taxon>
        <taxon>Bacteroidota</taxon>
        <taxon>Flavobacteriia</taxon>
        <taxon>Flavobacteriales</taxon>
        <taxon>Flavobacteriaceae</taxon>
        <taxon>Aequorivita</taxon>
    </lineage>
</organism>
<proteinExistence type="predicted"/>
<dbReference type="Proteomes" id="UP000629420">
    <property type="component" value="Chromosome"/>
</dbReference>